<reference evidence="2 3" key="1">
    <citation type="submission" date="2016-02" db="EMBL/GenBank/DDBJ databases">
        <title>Complete Genome of H5569, the type strain of the newly described species Haematospirillium jordaniae.</title>
        <authorList>
            <person name="Nicholson A.C."/>
            <person name="Humrighouse B.W."/>
            <person name="Loparov V."/>
            <person name="McQuiston J.R."/>
        </authorList>
    </citation>
    <scope>NUCLEOTIDE SEQUENCE [LARGE SCALE GENOMIC DNA]</scope>
    <source>
        <strain evidence="2 3">H5569</strain>
    </source>
</reference>
<dbReference type="OrthoDB" id="7359373at2"/>
<dbReference type="InterPro" id="IPR053058">
    <property type="entry name" value="Mulikevirus_tape_measure"/>
</dbReference>
<feature type="domain" description="Tape measure protein N-terminal" evidence="1">
    <location>
        <begin position="74"/>
        <end position="248"/>
    </location>
</feature>
<evidence type="ECO:0000313" key="2">
    <source>
        <dbReference type="EMBL" id="AMW34281.1"/>
    </source>
</evidence>
<dbReference type="PANTHER" id="PTHR38812:SF2">
    <property type="entry name" value="MU-LIKE PROPHAGE FLUMU PROTEIN GP42"/>
    <property type="match status" value="1"/>
</dbReference>
<evidence type="ECO:0000313" key="3">
    <source>
        <dbReference type="Proteomes" id="UP000076066"/>
    </source>
</evidence>
<dbReference type="Pfam" id="PF20155">
    <property type="entry name" value="TMP_3"/>
    <property type="match status" value="1"/>
</dbReference>
<sequence>MSQSFSLKAVISAVDRVTGPMKSINRALQLPVKTMQAVSRASGNLGRDLSMALGPMSGLAGVAGFGAGAFGTASIIKTSAEFERFRSVLKTVEGSAEKAGASMKWVEDFTRKTPYQLAEVNEAFVQLRAAGLSPADGTLRSAGDAAAAMGKSMEQAVEAVIDAVRGKSERLDKLGIKGEKAGNKMVYRWRRNGEDMVTVAEANAESIQRAIVGIWNTKFQGAMDNLSSTWDGLWSNLMDSFTSFQKMIGDAGFFEAAKGELKALLGLFGQWESDGSLKAVARQISDVLTSSIRGLKNTLMTVNWQRVWEGVQRFGSSIQRCVDAVGGWGNALIGLALIMNAHVIVSVLQLAGAVVRLTAVLSVAIARVAAFVARLAFVKMASAFAVAINGIATAMGALNVAMWANPIGVVLAGIVAVVSAAWLLYDNWDAVCSWFLGIWDSMKMVVAGFRDFLSGVFSNDLAAMFEGVAALGKGLASLLNSIFAPFQWVFEKMGSLLDIGGRTEIEAALTESAEFRAMQQSHHDTSTGTSVLDAAASRNQVNGEIRVSFDNAPPGMRVSEGIPDRSGLLINPDVGYRRGAIV</sequence>
<dbReference type="Proteomes" id="UP000076066">
    <property type="component" value="Chromosome"/>
</dbReference>
<evidence type="ECO:0000259" key="1">
    <source>
        <dbReference type="Pfam" id="PF20155"/>
    </source>
</evidence>
<dbReference type="InterPro" id="IPR013491">
    <property type="entry name" value="Tape_meas_N"/>
</dbReference>
<dbReference type="STRING" id="1549855.AY555_02760"/>
<name>A0A143DC13_9PROT</name>
<dbReference type="EMBL" id="CP014525">
    <property type="protein sequence ID" value="AMW34281.1"/>
    <property type="molecule type" value="Genomic_DNA"/>
</dbReference>
<keyword evidence="3" id="KW-1185">Reference proteome</keyword>
<organism evidence="2 3">
    <name type="scientific">Haematospirillum jordaniae</name>
    <dbReference type="NCBI Taxonomy" id="1549855"/>
    <lineage>
        <taxon>Bacteria</taxon>
        <taxon>Pseudomonadati</taxon>
        <taxon>Pseudomonadota</taxon>
        <taxon>Alphaproteobacteria</taxon>
        <taxon>Rhodospirillales</taxon>
        <taxon>Novispirillaceae</taxon>
        <taxon>Haematospirillum</taxon>
    </lineage>
</organism>
<gene>
    <name evidence="2" type="ORF">AY555_02760</name>
</gene>
<dbReference type="KEGG" id="hjo:AY555_02760"/>
<accession>A0A143DC13</accession>
<protein>
    <recommendedName>
        <fullName evidence="1">Tape measure protein N-terminal domain-containing protein</fullName>
    </recommendedName>
</protein>
<dbReference type="PANTHER" id="PTHR38812">
    <property type="entry name" value="MU-LIKE PROPHAGE FLUMU PROTEIN GP42"/>
    <property type="match status" value="1"/>
</dbReference>
<dbReference type="RefSeq" id="WP_066133141.1">
    <property type="nucleotide sequence ID" value="NZ_CP014525.1"/>
</dbReference>
<dbReference type="GeneID" id="53316072"/>
<dbReference type="AlphaFoldDB" id="A0A143DC13"/>
<proteinExistence type="predicted"/>